<dbReference type="InterPro" id="IPR010870">
    <property type="entry name" value="Porin_O/P"/>
</dbReference>
<dbReference type="AlphaFoldDB" id="A0A401XL80"/>
<evidence type="ECO:0008006" key="3">
    <source>
        <dbReference type="Google" id="ProtNLM"/>
    </source>
</evidence>
<dbReference type="Proteomes" id="UP000286715">
    <property type="component" value="Unassembled WGS sequence"/>
</dbReference>
<gene>
    <name evidence="1" type="ORF">JCM31826_12770</name>
</gene>
<comment type="caution">
    <text evidence="1">The sequence shown here is derived from an EMBL/GenBank/DDBJ whole genome shotgun (WGS) entry which is preliminary data.</text>
</comment>
<dbReference type="OrthoDB" id="5442696at2"/>
<dbReference type="Gene3D" id="2.40.160.10">
    <property type="entry name" value="Porin"/>
    <property type="match status" value="1"/>
</dbReference>
<dbReference type="InterPro" id="IPR023614">
    <property type="entry name" value="Porin_dom_sf"/>
</dbReference>
<name>A0A401XL80_9FLAO</name>
<dbReference type="RefSeq" id="WP_160160544.1">
    <property type="nucleotide sequence ID" value="NZ_BHZE01000011.1"/>
</dbReference>
<keyword evidence="2" id="KW-1185">Reference proteome</keyword>
<evidence type="ECO:0000313" key="1">
    <source>
        <dbReference type="EMBL" id="GCD77795.1"/>
    </source>
</evidence>
<evidence type="ECO:0000313" key="2">
    <source>
        <dbReference type="Proteomes" id="UP000286715"/>
    </source>
</evidence>
<reference evidence="1 2" key="1">
    <citation type="submission" date="2018-11" db="EMBL/GenBank/DDBJ databases">
        <title>Schleiferia aggregans sp. nov., a moderately thermophilic heterotrophic bacterium isolated from microbial mats at a terrestrial hot spring.</title>
        <authorList>
            <person name="Iino T."/>
            <person name="Ohkuma M."/>
            <person name="Haruta S."/>
        </authorList>
    </citation>
    <scope>NUCLEOTIDE SEQUENCE [LARGE SCALE GENOMIC DNA]</scope>
    <source>
        <strain evidence="1 2">LA</strain>
    </source>
</reference>
<sequence length="377" mass="42975">MLKVFAQNETDERALVRIQDGISLQRDTLFLLNLRLRIQNRFGILLNDVTNTPEFDARVRRLRLRLDGYVLSPKVQYYVQLSFSQADQELDRSNTPQIIRDAILYYVFSDKFYMGFGQSKLPGNRQRVISSGSLQFVDRSLANATFNLDRDFGFFFYYDTDIGIQKINVKTAITTGEGRNAQITSAGLCYTGRVEWLPFGKFVNAGDFTEGDLEIEKTFKLSLAAGYSFNQNTSRTGGQIGGQLFERRDFSTFIADGIAKFNGWAFQAEYFRRHTINPITQNSDGQIAFVYNGIGYAAQLSKFFQPGWEVALRLASTVPDDDIKAVATRFDEYLTGVSRYLRGHRIKAQLNGGYIDHFQPSGRRRDALLTFQVEFGF</sequence>
<dbReference type="Pfam" id="PF07396">
    <property type="entry name" value="Porin_O_P"/>
    <property type="match status" value="1"/>
</dbReference>
<organism evidence="1 2">
    <name type="scientific">Thermaurantimonas aggregans</name>
    <dbReference type="NCBI Taxonomy" id="2173829"/>
    <lineage>
        <taxon>Bacteria</taxon>
        <taxon>Pseudomonadati</taxon>
        <taxon>Bacteroidota</taxon>
        <taxon>Flavobacteriia</taxon>
        <taxon>Flavobacteriales</taxon>
        <taxon>Schleiferiaceae</taxon>
        <taxon>Thermaurantimonas</taxon>
    </lineage>
</organism>
<protein>
    <recommendedName>
        <fullName evidence="3">Porin</fullName>
    </recommendedName>
</protein>
<proteinExistence type="predicted"/>
<accession>A0A401XL80</accession>
<dbReference type="EMBL" id="BHZE01000011">
    <property type="protein sequence ID" value="GCD77795.1"/>
    <property type="molecule type" value="Genomic_DNA"/>
</dbReference>